<dbReference type="GO" id="GO:0005549">
    <property type="term" value="F:odorant binding"/>
    <property type="evidence" value="ECO:0007669"/>
    <property type="project" value="TreeGrafter"/>
</dbReference>
<evidence type="ECO:0000256" key="11">
    <source>
        <dbReference type="ARBA" id="ARBA00023180"/>
    </source>
</evidence>
<feature type="transmembrane region" description="Helical" evidence="14">
    <location>
        <begin position="142"/>
        <end position="159"/>
    </location>
</feature>
<evidence type="ECO:0000256" key="6">
    <source>
        <dbReference type="ARBA" id="ARBA00022989"/>
    </source>
</evidence>
<dbReference type="GO" id="GO:0004930">
    <property type="term" value="F:G protein-coupled receptor activity"/>
    <property type="evidence" value="ECO:0007669"/>
    <property type="project" value="UniProtKB-KW"/>
</dbReference>
<accession>A0A7J5YH27</accession>
<dbReference type="PRINTS" id="PR00237">
    <property type="entry name" value="GPCRRHODOPSN"/>
</dbReference>
<dbReference type="InterPro" id="IPR017452">
    <property type="entry name" value="GPCR_Rhodpsn_7TM"/>
</dbReference>
<dbReference type="AlphaFoldDB" id="A0A7J5YH27"/>
<feature type="transmembrane region" description="Helical" evidence="14">
    <location>
        <begin position="320"/>
        <end position="340"/>
    </location>
</feature>
<feature type="transmembrane region" description="Helical" evidence="14">
    <location>
        <begin position="563"/>
        <end position="582"/>
    </location>
</feature>
<feature type="domain" description="G-protein coupled receptors family 1 profile" evidence="15">
    <location>
        <begin position="42"/>
        <end position="292"/>
    </location>
</feature>
<dbReference type="PROSITE" id="PS50262">
    <property type="entry name" value="G_PROTEIN_RECEP_F1_2"/>
    <property type="match status" value="2"/>
</dbReference>
<feature type="transmembrane region" description="Helical" evidence="14">
    <location>
        <begin position="271"/>
        <end position="294"/>
    </location>
</feature>
<evidence type="ECO:0000256" key="1">
    <source>
        <dbReference type="ARBA" id="ARBA00004651"/>
    </source>
</evidence>
<dbReference type="SUPFAM" id="SSF81321">
    <property type="entry name" value="Family A G protein-coupled receptor-like"/>
    <property type="match status" value="2"/>
</dbReference>
<sequence length="689" mass="78233">MMSNSTPLTVSYFILGAYLHIGYLRYLCFMITAMLYIVIVVANTSLIVVICVNRSLHEPMYLFLCSLFVNELYGSTGLFPFLLVQILSDIHTVSAPLCFLQMFCLYTYANIQFCNLAVMSYDRYLAICHPLQYNTRMNSNKAAILIILVWLYSFVKFTITLSLNIRLTLCGNIIDSLNCNNHLVVKLACSDTQVNNIYGLFSIVLSILVPLFPILFSYMRILRVCFSGSKQTRQKAVSTCTPHLVSLLNFSFGCSFEILQSRFDMSGVPSVLRIILSLYFLIIQPLMNPVMYGLQMSKLRNICKHVLCYKLLADRMMSNSTSLTVSFFILGAYLNIGYLSLFELDILRYLCFMITAMLYIVIVVANTSLIVVICVNRSLHEPMYLFLCSLFVNELYGSTGLFPFLLVQILSDIHTVSAPLCFLQIFCLHTYGGIEFSNLTVMSYDRYLAICYPLQYNTRMTSNKAVIFIILLWLYSFVKFPITLYLSIRLTLCGNLINGLYCSNYAVVKLACSDTQVNNIYGLFTIALSVLVPLIPILFSYMRILRVCFSGSKQTRQKAVSTCTPHLVSLLNFSLAAALEVLQSRFDMSGVPSALRIILSLYFLIIQPLMNPVMYGLQMSKLRNICKHVLCYKLLAGSYLNIGYLRYLCFMITAMLYIVIVVANTSLIVVICVNRSLHEPMYLFLCSCL</sequence>
<feature type="transmembrane region" description="Helical" evidence="14">
    <location>
        <begin position="240"/>
        <end position="259"/>
    </location>
</feature>
<evidence type="ECO:0000256" key="2">
    <source>
        <dbReference type="ARBA" id="ARBA00022475"/>
    </source>
</evidence>
<keyword evidence="9" id="KW-1015">Disulfide bond</keyword>
<keyword evidence="5" id="KW-0552">Olfaction</keyword>
<keyword evidence="11" id="KW-0325">Glycoprotein</keyword>
<evidence type="ECO:0000256" key="4">
    <source>
        <dbReference type="ARBA" id="ARBA00022692"/>
    </source>
</evidence>
<evidence type="ECO:0000256" key="8">
    <source>
        <dbReference type="ARBA" id="ARBA00023136"/>
    </source>
</evidence>
<feature type="transmembrane region" description="Helical" evidence="14">
    <location>
        <begin position="23"/>
        <end position="49"/>
    </location>
</feature>
<dbReference type="InterPro" id="IPR000276">
    <property type="entry name" value="GPCR_Rhodpsn"/>
</dbReference>
<dbReference type="InterPro" id="IPR000725">
    <property type="entry name" value="Olfact_rcpt"/>
</dbReference>
<feature type="transmembrane region" description="Helical" evidence="14">
    <location>
        <begin position="594"/>
        <end position="617"/>
    </location>
</feature>
<evidence type="ECO:0000256" key="14">
    <source>
        <dbReference type="SAM" id="Phobius"/>
    </source>
</evidence>
<feature type="transmembrane region" description="Helical" evidence="14">
    <location>
        <begin position="61"/>
        <end position="87"/>
    </location>
</feature>
<comment type="caution">
    <text evidence="16">The sequence shown here is derived from an EMBL/GenBank/DDBJ whole genome shotgun (WGS) entry which is preliminary data.</text>
</comment>
<dbReference type="Proteomes" id="UP000518266">
    <property type="component" value="Unassembled WGS sequence"/>
</dbReference>
<keyword evidence="4 13" id="KW-0812">Transmembrane</keyword>
<feature type="transmembrane region" description="Helical" evidence="14">
    <location>
        <begin position="384"/>
        <end position="410"/>
    </location>
</feature>
<keyword evidence="17" id="KW-1185">Reference proteome</keyword>
<dbReference type="PROSITE" id="PS00237">
    <property type="entry name" value="G_PROTEIN_RECEP_F1_1"/>
    <property type="match status" value="1"/>
</dbReference>
<evidence type="ECO:0000256" key="7">
    <source>
        <dbReference type="ARBA" id="ARBA00023040"/>
    </source>
</evidence>
<evidence type="ECO:0000313" key="16">
    <source>
        <dbReference type="EMBL" id="KAF3848261.1"/>
    </source>
</evidence>
<evidence type="ECO:0000256" key="5">
    <source>
        <dbReference type="ARBA" id="ARBA00022725"/>
    </source>
</evidence>
<dbReference type="GO" id="GO:0004984">
    <property type="term" value="F:olfactory receptor activity"/>
    <property type="evidence" value="ECO:0007669"/>
    <property type="project" value="InterPro"/>
</dbReference>
<evidence type="ECO:0000256" key="12">
    <source>
        <dbReference type="ARBA" id="ARBA00023224"/>
    </source>
</evidence>
<feature type="transmembrane region" description="Helical" evidence="14">
    <location>
        <begin position="422"/>
        <end position="444"/>
    </location>
</feature>
<proteinExistence type="inferred from homology"/>
<comment type="subcellular location">
    <subcellularLocation>
        <location evidence="1">Cell membrane</location>
        <topology evidence="1">Multi-pass membrane protein</topology>
    </subcellularLocation>
</comment>
<feature type="transmembrane region" description="Helical" evidence="14">
    <location>
        <begin position="629"/>
        <end position="648"/>
    </location>
</feature>
<feature type="transmembrane region" description="Helical" evidence="14">
    <location>
        <begin position="197"/>
        <end position="219"/>
    </location>
</feature>
<reference evidence="16 17" key="1">
    <citation type="submission" date="2020-03" db="EMBL/GenBank/DDBJ databases">
        <title>Dissostichus mawsoni Genome sequencing and assembly.</title>
        <authorList>
            <person name="Park H."/>
        </authorList>
    </citation>
    <scope>NUCLEOTIDE SEQUENCE [LARGE SCALE GENOMIC DNA]</scope>
    <source>
        <strain evidence="16">DM0001</strain>
        <tissue evidence="16">Muscle</tissue>
    </source>
</reference>
<name>A0A7J5YH27_DISMA</name>
<dbReference type="PANTHER" id="PTHR26451">
    <property type="entry name" value="G_PROTEIN_RECEP_F1_2 DOMAIN-CONTAINING PROTEIN"/>
    <property type="match status" value="1"/>
</dbReference>
<keyword evidence="12 13" id="KW-0807">Transducer</keyword>
<evidence type="ECO:0000313" key="17">
    <source>
        <dbReference type="Proteomes" id="UP000518266"/>
    </source>
</evidence>
<feature type="transmembrane region" description="Helical" evidence="14">
    <location>
        <begin position="99"/>
        <end position="121"/>
    </location>
</feature>
<dbReference type="OrthoDB" id="6147321at2759"/>
<keyword evidence="10 13" id="KW-0675">Receptor</keyword>
<keyword evidence="6 14" id="KW-1133">Transmembrane helix</keyword>
<feature type="transmembrane region" description="Helical" evidence="14">
    <location>
        <begin position="654"/>
        <end position="673"/>
    </location>
</feature>
<dbReference type="Pfam" id="PF13853">
    <property type="entry name" value="7tm_4"/>
    <property type="match status" value="2"/>
</dbReference>
<gene>
    <name evidence="16" type="ORF">F7725_021289</name>
</gene>
<comment type="similarity">
    <text evidence="13">Belongs to the G-protein coupled receptor 1 family.</text>
</comment>
<protein>
    <recommendedName>
        <fullName evidence="15">G-protein coupled receptors family 1 profile domain-containing protein</fullName>
    </recommendedName>
</protein>
<evidence type="ECO:0000256" key="3">
    <source>
        <dbReference type="ARBA" id="ARBA00022606"/>
    </source>
</evidence>
<keyword evidence="8 14" id="KW-0472">Membrane</keyword>
<feature type="transmembrane region" description="Helical" evidence="14">
    <location>
        <begin position="520"/>
        <end position="542"/>
    </location>
</feature>
<keyword evidence="2" id="KW-1003">Cell membrane</keyword>
<organism evidence="16 17">
    <name type="scientific">Dissostichus mawsoni</name>
    <name type="common">Antarctic cod</name>
    <dbReference type="NCBI Taxonomy" id="36200"/>
    <lineage>
        <taxon>Eukaryota</taxon>
        <taxon>Metazoa</taxon>
        <taxon>Chordata</taxon>
        <taxon>Craniata</taxon>
        <taxon>Vertebrata</taxon>
        <taxon>Euteleostomi</taxon>
        <taxon>Actinopterygii</taxon>
        <taxon>Neopterygii</taxon>
        <taxon>Teleostei</taxon>
        <taxon>Neoteleostei</taxon>
        <taxon>Acanthomorphata</taxon>
        <taxon>Eupercaria</taxon>
        <taxon>Perciformes</taxon>
        <taxon>Notothenioidei</taxon>
        <taxon>Nototheniidae</taxon>
        <taxon>Dissostichus</taxon>
    </lineage>
</organism>
<evidence type="ECO:0000256" key="10">
    <source>
        <dbReference type="ARBA" id="ARBA00023170"/>
    </source>
</evidence>
<dbReference type="InterPro" id="IPR052921">
    <property type="entry name" value="GPCR1_Superfamily_Member"/>
</dbReference>
<feature type="transmembrane region" description="Helical" evidence="14">
    <location>
        <begin position="465"/>
        <end position="488"/>
    </location>
</feature>
<evidence type="ECO:0000259" key="15">
    <source>
        <dbReference type="PROSITE" id="PS50262"/>
    </source>
</evidence>
<evidence type="ECO:0000256" key="13">
    <source>
        <dbReference type="RuleBase" id="RU000688"/>
    </source>
</evidence>
<evidence type="ECO:0000256" key="9">
    <source>
        <dbReference type="ARBA" id="ARBA00023157"/>
    </source>
</evidence>
<dbReference type="GO" id="GO:0005886">
    <property type="term" value="C:plasma membrane"/>
    <property type="evidence" value="ECO:0007669"/>
    <property type="project" value="UniProtKB-SubCell"/>
</dbReference>
<dbReference type="EMBL" id="JAAKFY010000013">
    <property type="protein sequence ID" value="KAF3848261.1"/>
    <property type="molecule type" value="Genomic_DNA"/>
</dbReference>
<keyword evidence="7 13" id="KW-0297">G-protein coupled receptor</keyword>
<feature type="domain" description="G-protein coupled receptors family 1 profile" evidence="15">
    <location>
        <begin position="365"/>
        <end position="615"/>
    </location>
</feature>
<feature type="transmembrane region" description="Helical" evidence="14">
    <location>
        <begin position="346"/>
        <end position="372"/>
    </location>
</feature>
<dbReference type="PRINTS" id="PR00245">
    <property type="entry name" value="OLFACTORYR"/>
</dbReference>
<dbReference type="FunFam" id="1.20.1070.10:FF:000024">
    <property type="entry name" value="Olfactory receptor"/>
    <property type="match status" value="2"/>
</dbReference>
<keyword evidence="3" id="KW-0716">Sensory transduction</keyword>
<dbReference type="Gene3D" id="1.20.1070.10">
    <property type="entry name" value="Rhodopsin 7-helix transmembrane proteins"/>
    <property type="match status" value="2"/>
</dbReference>
<dbReference type="PANTHER" id="PTHR26451:SF885">
    <property type="entry name" value="OLFACTORY RECEPTOR"/>
    <property type="match status" value="1"/>
</dbReference>